<dbReference type="AlphaFoldDB" id="A0A7S3KY91"/>
<gene>
    <name evidence="1" type="ORF">ACOF00016_LOCUS1210</name>
</gene>
<evidence type="ECO:0000313" key="1">
    <source>
        <dbReference type="EMBL" id="CAE0402983.1"/>
    </source>
</evidence>
<accession>A0A7S3KY91</accession>
<protein>
    <submittedName>
        <fullName evidence="1">Uncharacterized protein</fullName>
    </submittedName>
</protein>
<dbReference type="EMBL" id="HBIM01001391">
    <property type="protein sequence ID" value="CAE0402983.1"/>
    <property type="molecule type" value="Transcribed_RNA"/>
</dbReference>
<organism evidence="1">
    <name type="scientific">Amphora coffeiformis</name>
    <dbReference type="NCBI Taxonomy" id="265554"/>
    <lineage>
        <taxon>Eukaryota</taxon>
        <taxon>Sar</taxon>
        <taxon>Stramenopiles</taxon>
        <taxon>Ochrophyta</taxon>
        <taxon>Bacillariophyta</taxon>
        <taxon>Bacillariophyceae</taxon>
        <taxon>Bacillariophycidae</taxon>
        <taxon>Thalassiophysales</taxon>
        <taxon>Catenulaceae</taxon>
        <taxon>Amphora</taxon>
    </lineage>
</organism>
<reference evidence="1" key="1">
    <citation type="submission" date="2021-01" db="EMBL/GenBank/DDBJ databases">
        <authorList>
            <person name="Corre E."/>
            <person name="Pelletier E."/>
            <person name="Niang G."/>
            <person name="Scheremetjew M."/>
            <person name="Finn R."/>
            <person name="Kale V."/>
            <person name="Holt S."/>
            <person name="Cochrane G."/>
            <person name="Meng A."/>
            <person name="Brown T."/>
            <person name="Cohen L."/>
        </authorList>
    </citation>
    <scope>NUCLEOTIDE SEQUENCE</scope>
    <source>
        <strain evidence="1">CCMP127</strain>
    </source>
</reference>
<name>A0A7S3KY91_9STRA</name>
<sequence length="656" mass="75942">MGKDESIRKIQSNRFEIFVKDAADKGSRYFDKMIRQERERKRKRKRKQSGRWNVFTHDTKERLIRYAVKQARRDPRIAEKKMDFQNFSLICSFGKAAAQHAHVDMLKPNYQFLLCLTDQSPATYFYDLEEADSIKSVHDLRKLWETEGGTFPSNLAGLIEKSEDASMLLEKFGDVFHPHAFFQQKERKYGTVPVGTVLSLPGGVVHAGPQTEAFRAVLFFTAAPEDQKDVRYNPDAQFNNIVLTGLFILVLWRTIGITRPDRLFLLRRLASYIQDAGIKEEWEDHFRSEKELFALMRKIRTMKTAQGQDKILDKTATEDDFVFYHVQSADLKGDFTLVSEDNLWVKYIDNKTYPARIYKREEDGRVLLQYTSEPVTNAGDGFEGICAHDFYTLNMHTGQSNEKFNGTNGTLLETDGSEIECSIQVANRQGASEDGPPKKKRCLHAPNDDWEFLLKKYRREHSQNPDKTWFTQFENFWRSELSKGTFQKIMLQVGKLSDGTGVGYQHWPSNIFFHKDKAVDLSTDFEELLRQAKEYEHKYGTDIGKGWLLRIPISKLIIFQEQYFKRLHGLLSRSDGVTSDTPLATNPGQSKTDVVDSQRPKYAIGTRFVKAFPNYGVFIGRIESFDGSHYKIFYPKDEDEEELTQQDLDNLTIFSE</sequence>
<proteinExistence type="predicted"/>